<sequence>MPLSLTGFSVTLFFFPCVAFPAARHHGIAGAHQKTSKWVFGRAGHLLNIWKAGSGCIVEIHFFWGYSTRLQKSINGLLGSLVDETSRQMPDLIDSIVPEASFQNEYSSQSGEDCQNRSIFVL</sequence>
<comment type="caution">
    <text evidence="2">The sequence shown here is derived from an EMBL/GenBank/DDBJ whole genome shotgun (WGS) entry which is preliminary data.</text>
</comment>
<evidence type="ECO:0000256" key="1">
    <source>
        <dbReference type="SAM" id="SignalP"/>
    </source>
</evidence>
<accession>A0AAD9HVJ4</accession>
<dbReference type="EMBL" id="MU842812">
    <property type="protein sequence ID" value="KAK2034764.1"/>
    <property type="molecule type" value="Genomic_DNA"/>
</dbReference>
<evidence type="ECO:0008006" key="4">
    <source>
        <dbReference type="Google" id="ProtNLM"/>
    </source>
</evidence>
<reference evidence="2" key="1">
    <citation type="submission" date="2021-06" db="EMBL/GenBank/DDBJ databases">
        <title>Comparative genomics, transcriptomics and evolutionary studies reveal genomic signatures of adaptation to plant cell wall in hemibiotrophic fungi.</title>
        <authorList>
            <consortium name="DOE Joint Genome Institute"/>
            <person name="Baroncelli R."/>
            <person name="Diaz J.F."/>
            <person name="Benocci T."/>
            <person name="Peng M."/>
            <person name="Battaglia E."/>
            <person name="Haridas S."/>
            <person name="Andreopoulos W."/>
            <person name="Labutti K."/>
            <person name="Pangilinan J."/>
            <person name="Floch G.L."/>
            <person name="Makela M.R."/>
            <person name="Henrissat B."/>
            <person name="Grigoriev I.V."/>
            <person name="Crouch J.A."/>
            <person name="De Vries R.P."/>
            <person name="Sukno S.A."/>
            <person name="Thon M.R."/>
        </authorList>
    </citation>
    <scope>NUCLEOTIDE SEQUENCE</scope>
    <source>
        <strain evidence="2">MAFF235873</strain>
    </source>
</reference>
<proteinExistence type="predicted"/>
<keyword evidence="1" id="KW-0732">Signal</keyword>
<name>A0AAD9HVJ4_9PEZI</name>
<keyword evidence="3" id="KW-1185">Reference proteome</keyword>
<dbReference type="AlphaFoldDB" id="A0AAD9HVJ4"/>
<evidence type="ECO:0000313" key="3">
    <source>
        <dbReference type="Proteomes" id="UP001232148"/>
    </source>
</evidence>
<feature type="signal peptide" evidence="1">
    <location>
        <begin position="1"/>
        <end position="19"/>
    </location>
</feature>
<feature type="chain" id="PRO_5042041830" description="Secreted protein" evidence="1">
    <location>
        <begin position="20"/>
        <end position="122"/>
    </location>
</feature>
<organism evidence="2 3">
    <name type="scientific">Colletotrichum zoysiae</name>
    <dbReference type="NCBI Taxonomy" id="1216348"/>
    <lineage>
        <taxon>Eukaryota</taxon>
        <taxon>Fungi</taxon>
        <taxon>Dikarya</taxon>
        <taxon>Ascomycota</taxon>
        <taxon>Pezizomycotina</taxon>
        <taxon>Sordariomycetes</taxon>
        <taxon>Hypocreomycetidae</taxon>
        <taxon>Glomerellales</taxon>
        <taxon>Glomerellaceae</taxon>
        <taxon>Colletotrichum</taxon>
        <taxon>Colletotrichum graminicola species complex</taxon>
    </lineage>
</organism>
<gene>
    <name evidence="2" type="ORF">LX32DRAFT_648155</name>
</gene>
<protein>
    <recommendedName>
        <fullName evidence="4">Secreted protein</fullName>
    </recommendedName>
</protein>
<dbReference type="Proteomes" id="UP001232148">
    <property type="component" value="Unassembled WGS sequence"/>
</dbReference>
<evidence type="ECO:0000313" key="2">
    <source>
        <dbReference type="EMBL" id="KAK2034764.1"/>
    </source>
</evidence>